<sequence>MTHQVLQIFQKNAQEAPMHLANLKYNYAKVSISGSDIRMMAIYGQPHLSVPILIEWRGEETLTSDRHVHDTIRHQKESRKCLKFKSGRLRT</sequence>
<dbReference type="AlphaFoldDB" id="A0AA36CC81"/>
<organism evidence="1 2">
    <name type="scientific">Mesorhabditis spiculigera</name>
    <dbReference type="NCBI Taxonomy" id="96644"/>
    <lineage>
        <taxon>Eukaryota</taxon>
        <taxon>Metazoa</taxon>
        <taxon>Ecdysozoa</taxon>
        <taxon>Nematoda</taxon>
        <taxon>Chromadorea</taxon>
        <taxon>Rhabditida</taxon>
        <taxon>Rhabditina</taxon>
        <taxon>Rhabditomorpha</taxon>
        <taxon>Rhabditoidea</taxon>
        <taxon>Rhabditidae</taxon>
        <taxon>Mesorhabditinae</taxon>
        <taxon>Mesorhabditis</taxon>
    </lineage>
</organism>
<protein>
    <submittedName>
        <fullName evidence="1">Uncharacterized protein</fullName>
    </submittedName>
</protein>
<proteinExistence type="predicted"/>
<dbReference type="Proteomes" id="UP001177023">
    <property type="component" value="Unassembled WGS sequence"/>
</dbReference>
<comment type="caution">
    <text evidence="1">The sequence shown here is derived from an EMBL/GenBank/DDBJ whole genome shotgun (WGS) entry which is preliminary data.</text>
</comment>
<reference evidence="1" key="1">
    <citation type="submission" date="2023-06" db="EMBL/GenBank/DDBJ databases">
        <authorList>
            <person name="Delattre M."/>
        </authorList>
    </citation>
    <scope>NUCLEOTIDE SEQUENCE</scope>
    <source>
        <strain evidence="1">AF72</strain>
    </source>
</reference>
<dbReference type="EMBL" id="CATQJA010001032">
    <property type="protein sequence ID" value="CAJ0565393.1"/>
    <property type="molecule type" value="Genomic_DNA"/>
</dbReference>
<feature type="non-terminal residue" evidence="1">
    <location>
        <position position="1"/>
    </location>
</feature>
<accession>A0AA36CC81</accession>
<name>A0AA36CC81_9BILA</name>
<evidence type="ECO:0000313" key="2">
    <source>
        <dbReference type="Proteomes" id="UP001177023"/>
    </source>
</evidence>
<keyword evidence="2" id="KW-1185">Reference proteome</keyword>
<evidence type="ECO:0000313" key="1">
    <source>
        <dbReference type="EMBL" id="CAJ0565393.1"/>
    </source>
</evidence>
<gene>
    <name evidence="1" type="ORF">MSPICULIGERA_LOCUS4034</name>
</gene>